<dbReference type="CDD" id="cd01170">
    <property type="entry name" value="THZ_kinase"/>
    <property type="match status" value="1"/>
</dbReference>
<evidence type="ECO:0000313" key="12">
    <source>
        <dbReference type="EMBL" id="GAA5113944.1"/>
    </source>
</evidence>
<comment type="pathway">
    <text evidence="3 11">Cofactor biosynthesis; thiamine diphosphate biosynthesis; 4-methyl-5-(2-phosphoethyl)-thiazole from 5-(2-hydroxyethyl)-4-methylthiazole: step 1/1.</text>
</comment>
<dbReference type="InterPro" id="IPR029056">
    <property type="entry name" value="Ribokinase-like"/>
</dbReference>
<feature type="binding site" evidence="11">
    <location>
        <position position="127"/>
    </location>
    <ligand>
        <name>ATP</name>
        <dbReference type="ChEBI" id="CHEBI:30616"/>
    </ligand>
</feature>
<evidence type="ECO:0000313" key="13">
    <source>
        <dbReference type="Proteomes" id="UP001500171"/>
    </source>
</evidence>
<gene>
    <name evidence="11 12" type="primary">thiM</name>
    <name evidence="12" type="ORF">GCM10023211_22830</name>
</gene>
<dbReference type="NCBIfam" id="NF006830">
    <property type="entry name" value="PRK09355.1"/>
    <property type="match status" value="1"/>
</dbReference>
<accession>A0ABP9NDG6</accession>
<evidence type="ECO:0000256" key="1">
    <source>
        <dbReference type="ARBA" id="ARBA00001771"/>
    </source>
</evidence>
<comment type="catalytic activity">
    <reaction evidence="1 11">
        <text>5-(2-hydroxyethyl)-4-methylthiazole + ATP = 4-methyl-5-(2-phosphooxyethyl)-thiazole + ADP + H(+)</text>
        <dbReference type="Rhea" id="RHEA:24212"/>
        <dbReference type="ChEBI" id="CHEBI:15378"/>
        <dbReference type="ChEBI" id="CHEBI:17957"/>
        <dbReference type="ChEBI" id="CHEBI:30616"/>
        <dbReference type="ChEBI" id="CHEBI:58296"/>
        <dbReference type="ChEBI" id="CHEBI:456216"/>
        <dbReference type="EC" id="2.7.1.50"/>
    </reaction>
</comment>
<dbReference type="Pfam" id="PF02110">
    <property type="entry name" value="HK"/>
    <property type="match status" value="1"/>
</dbReference>
<dbReference type="HAMAP" id="MF_00228">
    <property type="entry name" value="Thz_kinase"/>
    <property type="match status" value="1"/>
</dbReference>
<evidence type="ECO:0000256" key="3">
    <source>
        <dbReference type="ARBA" id="ARBA00004868"/>
    </source>
</evidence>
<evidence type="ECO:0000256" key="4">
    <source>
        <dbReference type="ARBA" id="ARBA00022679"/>
    </source>
</evidence>
<keyword evidence="4 11" id="KW-0808">Transferase</keyword>
<dbReference type="Gene3D" id="3.40.1190.20">
    <property type="match status" value="1"/>
</dbReference>
<keyword evidence="10 11" id="KW-0784">Thiamine biosynthesis</keyword>
<keyword evidence="6 11" id="KW-0547">Nucleotide-binding</keyword>
<dbReference type="PRINTS" id="PR01099">
    <property type="entry name" value="HYETHTZKNASE"/>
</dbReference>
<feature type="binding site" evidence="11">
    <location>
        <position position="51"/>
    </location>
    <ligand>
        <name>substrate</name>
    </ligand>
</feature>
<feature type="binding site" evidence="11">
    <location>
        <position position="200"/>
    </location>
    <ligand>
        <name>substrate</name>
    </ligand>
</feature>
<name>A0ABP9NDG6_9GAMM</name>
<comment type="similarity">
    <text evidence="11">Belongs to the Thz kinase family.</text>
</comment>
<dbReference type="EMBL" id="BAABHY010000006">
    <property type="protein sequence ID" value="GAA5113944.1"/>
    <property type="molecule type" value="Genomic_DNA"/>
</dbReference>
<proteinExistence type="inferred from homology"/>
<reference evidence="13" key="1">
    <citation type="journal article" date="2019" name="Int. J. Syst. Evol. Microbiol.">
        <title>The Global Catalogue of Microorganisms (GCM) 10K type strain sequencing project: providing services to taxonomists for standard genome sequencing and annotation.</title>
        <authorList>
            <consortium name="The Broad Institute Genomics Platform"/>
            <consortium name="The Broad Institute Genome Sequencing Center for Infectious Disease"/>
            <person name="Wu L."/>
            <person name="Ma J."/>
        </authorList>
    </citation>
    <scope>NUCLEOTIDE SEQUENCE [LARGE SCALE GENOMIC DNA]</scope>
    <source>
        <strain evidence="13">JCM 18050</strain>
    </source>
</reference>
<dbReference type="EC" id="2.7.1.50" evidence="11"/>
<feature type="binding site" evidence="11">
    <location>
        <position position="173"/>
    </location>
    <ligand>
        <name>ATP</name>
        <dbReference type="ChEBI" id="CHEBI:30616"/>
    </ligand>
</feature>
<comment type="cofactor">
    <cofactor evidence="2 11">
        <name>Mg(2+)</name>
        <dbReference type="ChEBI" id="CHEBI:18420"/>
    </cofactor>
</comment>
<keyword evidence="8 11" id="KW-0067">ATP-binding</keyword>
<comment type="function">
    <text evidence="11">Catalyzes the phosphorylation of the hydroxyl group of 4-methyl-5-beta-hydroxyethylthiazole (THZ).</text>
</comment>
<evidence type="ECO:0000256" key="6">
    <source>
        <dbReference type="ARBA" id="ARBA00022741"/>
    </source>
</evidence>
<keyword evidence="9 11" id="KW-0460">Magnesium</keyword>
<dbReference type="PIRSF" id="PIRSF000513">
    <property type="entry name" value="Thz_kinase"/>
    <property type="match status" value="1"/>
</dbReference>
<evidence type="ECO:0000256" key="9">
    <source>
        <dbReference type="ARBA" id="ARBA00022842"/>
    </source>
</evidence>
<organism evidence="12 13">
    <name type="scientific">Orbus sasakiae</name>
    <dbReference type="NCBI Taxonomy" id="1078475"/>
    <lineage>
        <taxon>Bacteria</taxon>
        <taxon>Pseudomonadati</taxon>
        <taxon>Pseudomonadota</taxon>
        <taxon>Gammaproteobacteria</taxon>
        <taxon>Orbales</taxon>
        <taxon>Orbaceae</taxon>
        <taxon>Orbus</taxon>
    </lineage>
</organism>
<evidence type="ECO:0000256" key="2">
    <source>
        <dbReference type="ARBA" id="ARBA00001946"/>
    </source>
</evidence>
<evidence type="ECO:0000256" key="5">
    <source>
        <dbReference type="ARBA" id="ARBA00022723"/>
    </source>
</evidence>
<dbReference type="Proteomes" id="UP001500171">
    <property type="component" value="Unassembled WGS sequence"/>
</dbReference>
<keyword evidence="7 11" id="KW-0418">Kinase</keyword>
<evidence type="ECO:0000256" key="10">
    <source>
        <dbReference type="ARBA" id="ARBA00022977"/>
    </source>
</evidence>
<keyword evidence="13" id="KW-1185">Reference proteome</keyword>
<sequence length="267" mass="28247">MPTIIPFKTIDAIYYLQQLQNHKPLVHCITNDVVQNFTANVLLAIGAVPAMVVAKEEVSDFVEVSDSLLINIGTITAPSAKSMLLAVRSAMQSQTPWVLDPVAVSSALPYRTDITQQLLTFKPSVIRGNASEILVLANQKSLSKGPDSQDSTQSALCAARQLAIEYQTIVAVTGQIDYITDGKRVYSISGGDVALTRVTGAGCSLSALVAAFVTNVNDKFSATAAACLVMKRAAELANKSQGMGSFAVSLLDQISLIKLALARGESA</sequence>
<dbReference type="GO" id="GO:0016301">
    <property type="term" value="F:kinase activity"/>
    <property type="evidence" value="ECO:0007669"/>
    <property type="project" value="UniProtKB-KW"/>
</dbReference>
<dbReference type="SUPFAM" id="SSF53613">
    <property type="entry name" value="Ribokinase-like"/>
    <property type="match status" value="1"/>
</dbReference>
<protein>
    <recommendedName>
        <fullName evidence="11">Hydroxyethylthiazole kinase</fullName>
        <ecNumber evidence="11">2.7.1.50</ecNumber>
    </recommendedName>
    <alternativeName>
        <fullName evidence="11">4-methyl-5-beta-hydroxyethylthiazole kinase</fullName>
        <shortName evidence="11">TH kinase</shortName>
        <shortName evidence="11">Thz kinase</shortName>
    </alternativeName>
</protein>
<evidence type="ECO:0000256" key="11">
    <source>
        <dbReference type="HAMAP-Rule" id="MF_00228"/>
    </source>
</evidence>
<dbReference type="InterPro" id="IPR000417">
    <property type="entry name" value="Hyethyz_kinase"/>
</dbReference>
<comment type="caution">
    <text evidence="12">The sequence shown here is derived from an EMBL/GenBank/DDBJ whole genome shotgun (WGS) entry which is preliminary data.</text>
</comment>
<dbReference type="RefSeq" id="WP_345492340.1">
    <property type="nucleotide sequence ID" value="NZ_BAABHY010000006.1"/>
</dbReference>
<evidence type="ECO:0000256" key="7">
    <source>
        <dbReference type="ARBA" id="ARBA00022777"/>
    </source>
</evidence>
<evidence type="ECO:0000256" key="8">
    <source>
        <dbReference type="ARBA" id="ARBA00022840"/>
    </source>
</evidence>
<dbReference type="NCBIfam" id="TIGR00694">
    <property type="entry name" value="thiM"/>
    <property type="match status" value="1"/>
</dbReference>
<keyword evidence="5 11" id="KW-0479">Metal-binding</keyword>